<dbReference type="PROSITE" id="PS51257">
    <property type="entry name" value="PROKAR_LIPOPROTEIN"/>
    <property type="match status" value="1"/>
</dbReference>
<protein>
    <submittedName>
        <fullName evidence="1">Uncharacterized protein</fullName>
    </submittedName>
</protein>
<accession>A0A937A995</accession>
<evidence type="ECO:0000313" key="2">
    <source>
        <dbReference type="Proteomes" id="UP000642920"/>
    </source>
</evidence>
<dbReference type="RefSeq" id="WP_201918474.1">
    <property type="nucleotide sequence ID" value="NZ_JAERQG010000001.1"/>
</dbReference>
<comment type="caution">
    <text evidence="1">The sequence shown here is derived from an EMBL/GenBank/DDBJ whole genome shotgun (WGS) entry which is preliminary data.</text>
</comment>
<gene>
    <name evidence="1" type="ORF">JKP34_05420</name>
</gene>
<dbReference type="EMBL" id="JAERQG010000001">
    <property type="protein sequence ID" value="MBL0764681.1"/>
    <property type="molecule type" value="Genomic_DNA"/>
</dbReference>
<keyword evidence="2" id="KW-1185">Reference proteome</keyword>
<sequence length="196" mass="23110">MKKILFACAIFCLLMSCDDTYYDLSDGAENFTLYDKGDKLSLIIEQDTLEMEVDVYQNEYEVPMPKSFYEYIYLEAHLSDRNVADEIFSIDVRNNFNSNYTEEAEVSYNFLLSNINDSLPDFSFLGIVEGQNLYQIENEGKLLLSENVLDFSQGKFTFKQLYNRNRDVQESLLFSFANRLEQLKYRELDTMYFINH</sequence>
<reference evidence="1" key="1">
    <citation type="submission" date="2021-01" db="EMBL/GenBank/DDBJ databases">
        <title>Marivirga sp. nov., isolated from intertidal surface sediments.</title>
        <authorList>
            <person name="Zhang M."/>
        </authorList>
    </citation>
    <scope>NUCLEOTIDE SEQUENCE</scope>
    <source>
        <strain evidence="1">SM1354</strain>
    </source>
</reference>
<name>A0A937A995_9BACT</name>
<dbReference type="AlphaFoldDB" id="A0A937A995"/>
<proteinExistence type="predicted"/>
<evidence type="ECO:0000313" key="1">
    <source>
        <dbReference type="EMBL" id="MBL0764681.1"/>
    </source>
</evidence>
<dbReference type="Proteomes" id="UP000642920">
    <property type="component" value="Unassembled WGS sequence"/>
</dbReference>
<organism evidence="1 2">
    <name type="scientific">Marivirga atlantica</name>
    <dbReference type="NCBI Taxonomy" id="1548457"/>
    <lineage>
        <taxon>Bacteria</taxon>
        <taxon>Pseudomonadati</taxon>
        <taxon>Bacteroidota</taxon>
        <taxon>Cytophagia</taxon>
        <taxon>Cytophagales</taxon>
        <taxon>Marivirgaceae</taxon>
        <taxon>Marivirga</taxon>
    </lineage>
</organism>